<feature type="domain" description="N-acetyltransferase" evidence="4">
    <location>
        <begin position="9"/>
        <end position="162"/>
    </location>
</feature>
<dbReference type="Gene3D" id="3.40.630.30">
    <property type="match status" value="1"/>
</dbReference>
<dbReference type="PANTHER" id="PTHR43792">
    <property type="entry name" value="GNAT FAMILY, PUTATIVE (AFU_ORTHOLOGUE AFUA_3G00765)-RELATED-RELATED"/>
    <property type="match status" value="1"/>
</dbReference>
<dbReference type="InterPro" id="IPR051531">
    <property type="entry name" value="N-acetyltransferase"/>
</dbReference>
<dbReference type="SUPFAM" id="SSF55729">
    <property type="entry name" value="Acyl-CoA N-acyltransferases (Nat)"/>
    <property type="match status" value="1"/>
</dbReference>
<evidence type="ECO:0000256" key="2">
    <source>
        <dbReference type="ARBA" id="ARBA00023315"/>
    </source>
</evidence>
<dbReference type="InterPro" id="IPR000182">
    <property type="entry name" value="GNAT_dom"/>
</dbReference>
<organism evidence="5 6">
    <name type="scientific">Bifidobacterium leontopitheci</name>
    <dbReference type="NCBI Taxonomy" id="2650774"/>
    <lineage>
        <taxon>Bacteria</taxon>
        <taxon>Bacillati</taxon>
        <taxon>Actinomycetota</taxon>
        <taxon>Actinomycetes</taxon>
        <taxon>Bifidobacteriales</taxon>
        <taxon>Bifidobacteriaceae</taxon>
        <taxon>Bifidobacterium</taxon>
    </lineage>
</organism>
<evidence type="ECO:0000313" key="6">
    <source>
        <dbReference type="Proteomes" id="UP000441772"/>
    </source>
</evidence>
<proteinExistence type="inferred from homology"/>
<dbReference type="Pfam" id="PF13302">
    <property type="entry name" value="Acetyltransf_3"/>
    <property type="match status" value="1"/>
</dbReference>
<evidence type="ECO:0000313" key="5">
    <source>
        <dbReference type="EMBL" id="KAB7790301.1"/>
    </source>
</evidence>
<protein>
    <submittedName>
        <fullName evidence="5">Acetyltransferase</fullName>
    </submittedName>
</protein>
<evidence type="ECO:0000256" key="1">
    <source>
        <dbReference type="ARBA" id="ARBA00022679"/>
    </source>
</evidence>
<keyword evidence="2" id="KW-0012">Acyltransferase</keyword>
<keyword evidence="1 5" id="KW-0808">Transferase</keyword>
<dbReference type="GO" id="GO:0005737">
    <property type="term" value="C:cytoplasm"/>
    <property type="evidence" value="ECO:0007669"/>
    <property type="project" value="TreeGrafter"/>
</dbReference>
<comment type="similarity">
    <text evidence="3">Belongs to the acetyltransferase family. RimJ subfamily.</text>
</comment>
<dbReference type="AlphaFoldDB" id="A0A6I1GV20"/>
<sequence length="199" mass="22319">MTKTIDTERLLLRPWKVGDEADAASLFRYASDPQIGPMCGWPPHTSVEGSANIIRDVFAAENNWAITVNGTGNGNEPIGCIELRPVKRIAGSVEPDCERYRSGNVLEVGYWIGRPFWGFGYMSEALDAVIGHAFTALHANAVWGAYYQENVRSGRVMERCGMWMAGESWHVLNLIGEYHDEFLRIITAEEWWADHDAAK</sequence>
<dbReference type="RefSeq" id="WP_152234543.1">
    <property type="nucleotide sequence ID" value="NZ_JBHSKZ010000024.1"/>
</dbReference>
<dbReference type="Proteomes" id="UP000441772">
    <property type="component" value="Unassembled WGS sequence"/>
</dbReference>
<dbReference type="EMBL" id="WBVT01000016">
    <property type="protein sequence ID" value="KAB7790301.1"/>
    <property type="molecule type" value="Genomic_DNA"/>
</dbReference>
<evidence type="ECO:0000256" key="3">
    <source>
        <dbReference type="ARBA" id="ARBA00038502"/>
    </source>
</evidence>
<name>A0A6I1GV20_9BIFI</name>
<keyword evidence="6" id="KW-1185">Reference proteome</keyword>
<comment type="caution">
    <text evidence="5">The sequence shown here is derived from an EMBL/GenBank/DDBJ whole genome shotgun (WGS) entry which is preliminary data.</text>
</comment>
<dbReference type="GO" id="GO:0008999">
    <property type="term" value="F:protein-N-terminal-alanine acetyltransferase activity"/>
    <property type="evidence" value="ECO:0007669"/>
    <property type="project" value="TreeGrafter"/>
</dbReference>
<dbReference type="PANTHER" id="PTHR43792:SF8">
    <property type="entry name" value="[RIBOSOMAL PROTEIN US5]-ALANINE N-ACETYLTRANSFERASE"/>
    <property type="match status" value="1"/>
</dbReference>
<reference evidence="5 6" key="1">
    <citation type="submission" date="2019-09" db="EMBL/GenBank/DDBJ databases">
        <title>Characterization of the phylogenetic diversity of two novel species belonging to the genus Bifidobacterium: Bifidobacterium cebidarum sp. nov. and Bifidobacterium leontopitheci sp. nov.</title>
        <authorList>
            <person name="Lugli G.A."/>
            <person name="Duranti S."/>
            <person name="Milani C."/>
            <person name="Turroni F."/>
            <person name="Ventura M."/>
        </authorList>
    </citation>
    <scope>NUCLEOTIDE SEQUENCE [LARGE SCALE GENOMIC DNA]</scope>
    <source>
        <strain evidence="5 6">LMG 31471</strain>
    </source>
</reference>
<gene>
    <name evidence="5" type="ORF">F7D09_1197</name>
</gene>
<accession>A0A6I1GV20</accession>
<evidence type="ECO:0000259" key="4">
    <source>
        <dbReference type="Pfam" id="PF13302"/>
    </source>
</evidence>
<dbReference type="InterPro" id="IPR016181">
    <property type="entry name" value="Acyl_CoA_acyltransferase"/>
</dbReference>